<reference evidence="1" key="1">
    <citation type="journal article" date="2014" name="Front. Microbiol.">
        <title>High frequency of phylogenetically diverse reductive dehalogenase-homologous genes in deep subseafloor sedimentary metagenomes.</title>
        <authorList>
            <person name="Kawai M."/>
            <person name="Futagami T."/>
            <person name="Toyoda A."/>
            <person name="Takaki Y."/>
            <person name="Nishi S."/>
            <person name="Hori S."/>
            <person name="Arai W."/>
            <person name="Tsubouchi T."/>
            <person name="Morono Y."/>
            <person name="Uchiyama I."/>
            <person name="Ito T."/>
            <person name="Fujiyama A."/>
            <person name="Inagaki F."/>
            <person name="Takami H."/>
        </authorList>
    </citation>
    <scope>NUCLEOTIDE SEQUENCE</scope>
    <source>
        <strain evidence="1">Expedition CK06-06</strain>
    </source>
</reference>
<protein>
    <submittedName>
        <fullName evidence="1">Uncharacterized protein</fullName>
    </submittedName>
</protein>
<evidence type="ECO:0000313" key="1">
    <source>
        <dbReference type="EMBL" id="GAG59415.1"/>
    </source>
</evidence>
<name>X0YT55_9ZZZZ</name>
<accession>X0YT55</accession>
<feature type="non-terminal residue" evidence="1">
    <location>
        <position position="1"/>
    </location>
</feature>
<dbReference type="EMBL" id="BART01003643">
    <property type="protein sequence ID" value="GAG59415.1"/>
    <property type="molecule type" value="Genomic_DNA"/>
</dbReference>
<organism evidence="1">
    <name type="scientific">marine sediment metagenome</name>
    <dbReference type="NCBI Taxonomy" id="412755"/>
    <lineage>
        <taxon>unclassified sequences</taxon>
        <taxon>metagenomes</taxon>
        <taxon>ecological metagenomes</taxon>
    </lineage>
</organism>
<gene>
    <name evidence="1" type="ORF">S01H4_09840</name>
</gene>
<sequence>EYKKLPIDINLDPIFSKKYVRKVNFDNTIKFMGDIIQIPPSKYRLSFAKCVVDVFLLEDKIIYVLYKGDLIHITELSKNKLGQF</sequence>
<comment type="caution">
    <text evidence="1">The sequence shown here is derived from an EMBL/GenBank/DDBJ whole genome shotgun (WGS) entry which is preliminary data.</text>
</comment>
<proteinExistence type="predicted"/>
<dbReference type="AlphaFoldDB" id="X0YT55"/>